<evidence type="ECO:0000256" key="6">
    <source>
        <dbReference type="ARBA" id="ARBA00022490"/>
    </source>
</evidence>
<dbReference type="EC" id="2.4.1.25" evidence="4"/>
<dbReference type="GO" id="GO:0004134">
    <property type="term" value="F:4-alpha-glucanotransferase activity"/>
    <property type="evidence" value="ECO:0007669"/>
    <property type="project" value="UniProtKB-EC"/>
</dbReference>
<keyword evidence="7 12" id="KW-0328">Glycosyltransferase</keyword>
<evidence type="ECO:0000256" key="9">
    <source>
        <dbReference type="ARBA" id="ARBA00023277"/>
    </source>
</evidence>
<proteinExistence type="inferred from homology"/>
<evidence type="ECO:0000256" key="1">
    <source>
        <dbReference type="ARBA" id="ARBA00000439"/>
    </source>
</evidence>
<evidence type="ECO:0000256" key="4">
    <source>
        <dbReference type="ARBA" id="ARBA00012560"/>
    </source>
</evidence>
<keyword evidence="13" id="KW-1185">Reference proteome</keyword>
<dbReference type="InterPro" id="IPR017853">
    <property type="entry name" value="GH"/>
</dbReference>
<organism evidence="12 13">
    <name type="scientific">Lactococcus nasutitermitis</name>
    <dbReference type="NCBI Taxonomy" id="1652957"/>
    <lineage>
        <taxon>Bacteria</taxon>
        <taxon>Bacillati</taxon>
        <taxon>Bacillota</taxon>
        <taxon>Bacilli</taxon>
        <taxon>Lactobacillales</taxon>
        <taxon>Streptococcaceae</taxon>
        <taxon>Lactococcus</taxon>
    </lineage>
</organism>
<keyword evidence="9" id="KW-0119">Carbohydrate metabolism</keyword>
<reference evidence="13" key="1">
    <citation type="journal article" date="2019" name="Int. J. Syst. Evol. Microbiol.">
        <title>The Global Catalogue of Microorganisms (GCM) 10K type strain sequencing project: providing services to taxonomists for standard genome sequencing and annotation.</title>
        <authorList>
            <consortium name="The Broad Institute Genomics Platform"/>
            <consortium name="The Broad Institute Genome Sequencing Center for Infectious Disease"/>
            <person name="Wu L."/>
            <person name="Ma J."/>
        </authorList>
    </citation>
    <scope>NUCLEOTIDE SEQUENCE [LARGE SCALE GENOMIC DNA]</scope>
    <source>
        <strain evidence="13">CCUG 63287</strain>
    </source>
</reference>
<dbReference type="PANTHER" id="PTHR32518">
    <property type="match status" value="1"/>
</dbReference>
<name>A0ABV9JDL4_9LACT</name>
<evidence type="ECO:0000313" key="13">
    <source>
        <dbReference type="Proteomes" id="UP001595987"/>
    </source>
</evidence>
<dbReference type="Proteomes" id="UP001595987">
    <property type="component" value="Unassembled WGS sequence"/>
</dbReference>
<dbReference type="PANTHER" id="PTHR32518:SF3">
    <property type="entry name" value="4-ALPHA-GLUCANOTRANSFERASE"/>
    <property type="match status" value="1"/>
</dbReference>
<dbReference type="RefSeq" id="WP_213534339.1">
    <property type="nucleotide sequence ID" value="NZ_BOVQ01000003.1"/>
</dbReference>
<sequence length="669" mass="78632">MEEDFTIQPYGPHPHHTGIAVPIFALRSKNSSGIGQFSDLKLLADFAHKSDMDVLQLLPINDTITFMDWRDSYPYRAISVFALHPIYLDIHAFLDDYTKLQQTALLEEEEQLNALQQIDYERVLAFKWKYAKLIYDKQATKLKATADYQNFYNKRKDWLLPYACFSYLRDKNKSAEFSSWGTYANYTEDIFEKLSQDKKVADILDLHIFVQYLLHTQLKEAVDYCHSLGVAIKGDIAIGIAHDSVDAWVNPDLFNLDMQAGAPPDVFAVNGQNWGFPTYNWEEMAKDDYAWWKHRMTAMSEYFDAYRLDHILGFFRIWEMPAGSVRGLLGQFSPAIAMSAEEIENNYGIPFRQWSPERFTKPFIKDWVIDEVLGRDNRDYIIQRFLDYVGGGNYQFKPDFDTQRKVEAAGLEDWMRDGLYTLHENVIFVKDRKNEYLYHPRITLMTNTSFREFGNEYKERIERLYNDYFYGRNYDFWKERAYEKLPAIKHATNMLACGEDLGMVPNNVPDVMYRLEILRLIIERMPSDDSFVNGLQYAPYLSVVTTSSHDTSNIRAWWQEDRAVTQRYYNEIMGWYGEAPWEATPEIVQEIIKRHLNSDAMIVALPIQDWLGMSPDLRFADPHQEQINIPAEAFHYWRYRLHLNLEDLNNNTGFTNFLSQFVQDSKRSV</sequence>
<dbReference type="InterPro" id="IPR003385">
    <property type="entry name" value="Glyco_hydro_77"/>
</dbReference>
<protein>
    <recommendedName>
        <fullName evidence="5">4-alpha-glucanotransferase</fullName>
        <ecNumber evidence="4">2.4.1.25</ecNumber>
    </recommendedName>
    <alternativeName>
        <fullName evidence="10">Amylomaltase</fullName>
    </alternativeName>
    <alternativeName>
        <fullName evidence="11">Disproportionating enzyme</fullName>
    </alternativeName>
</protein>
<evidence type="ECO:0000256" key="2">
    <source>
        <dbReference type="ARBA" id="ARBA00004496"/>
    </source>
</evidence>
<comment type="caution">
    <text evidence="12">The sequence shown here is derived from an EMBL/GenBank/DDBJ whole genome shotgun (WGS) entry which is preliminary data.</text>
</comment>
<accession>A0ABV9JDL4</accession>
<evidence type="ECO:0000256" key="10">
    <source>
        <dbReference type="ARBA" id="ARBA00031423"/>
    </source>
</evidence>
<comment type="subcellular location">
    <subcellularLocation>
        <location evidence="2">Cytoplasm</location>
    </subcellularLocation>
</comment>
<keyword evidence="8 12" id="KW-0808">Transferase</keyword>
<dbReference type="Gene3D" id="3.20.20.80">
    <property type="entry name" value="Glycosidases"/>
    <property type="match status" value="2"/>
</dbReference>
<evidence type="ECO:0000256" key="5">
    <source>
        <dbReference type="ARBA" id="ARBA00020295"/>
    </source>
</evidence>
<comment type="similarity">
    <text evidence="3">Belongs to the disproportionating enzyme family.</text>
</comment>
<evidence type="ECO:0000256" key="7">
    <source>
        <dbReference type="ARBA" id="ARBA00022676"/>
    </source>
</evidence>
<keyword evidence="6" id="KW-0963">Cytoplasm</keyword>
<gene>
    <name evidence="12" type="ORF">ACFO26_00990</name>
</gene>
<comment type="catalytic activity">
    <reaction evidence="1">
        <text>Transfers a segment of a (1-&gt;4)-alpha-D-glucan to a new position in an acceptor, which may be glucose or a (1-&gt;4)-alpha-D-glucan.</text>
        <dbReference type="EC" id="2.4.1.25"/>
    </reaction>
</comment>
<dbReference type="Pfam" id="PF02446">
    <property type="entry name" value="Glyco_hydro_77"/>
    <property type="match status" value="1"/>
</dbReference>
<dbReference type="EMBL" id="JBHSGD010000001">
    <property type="protein sequence ID" value="MFC4651484.1"/>
    <property type="molecule type" value="Genomic_DNA"/>
</dbReference>
<evidence type="ECO:0000256" key="3">
    <source>
        <dbReference type="ARBA" id="ARBA00005684"/>
    </source>
</evidence>
<evidence type="ECO:0000256" key="8">
    <source>
        <dbReference type="ARBA" id="ARBA00022679"/>
    </source>
</evidence>
<dbReference type="SUPFAM" id="SSF51445">
    <property type="entry name" value="(Trans)glycosidases"/>
    <property type="match status" value="1"/>
</dbReference>
<evidence type="ECO:0000256" key="11">
    <source>
        <dbReference type="ARBA" id="ARBA00031501"/>
    </source>
</evidence>
<evidence type="ECO:0000313" key="12">
    <source>
        <dbReference type="EMBL" id="MFC4651484.1"/>
    </source>
</evidence>